<feature type="region of interest" description="Disordered" evidence="2">
    <location>
        <begin position="1339"/>
        <end position="1362"/>
    </location>
</feature>
<sequence>MKSEKLLEILNKVQNPFEILTVLSQENFSVNERTEEGDSIFHLLLLSRHVKEYNFYQFLEQLISAGGNPNIVDQKGRSFLTCYLEIGSTFSDDTLKHLLESECLDIQQKVGSDGYSLFELVCNSSSYSVRDLYKVLLRHPKFDPNQRTSKHNSVLLHLICELKLSNVQQLEAIVTNTKTDINVQNPEGKTALACILSDDSYKNVDLINQFIKHPTFNINMLDNEGNNYLQLTILHCNMKADAIAKLLVQSGINVTHRNNEGNSVFDLIIENKAGRSEYANTLLLLEILKLHPSSLLESYRNGKTILAELIKSRNYSVQSELNTLLELCINLPAFNIKTLDSEGNNYLQLVVRYHNNPQDAARQLIQKGIDLAHKNSEGKTVFDLIKLKVRRTEFIIEILKLQPSALHAEYHNGESILGRLLRKRNNVVRAEFPVLLELCKGLPDSSEFIKKLIIDCINDFQNFRISTDEMDILFDGLLRAKIDIDIEYLLVMTTIVSSDIRKQDIANYLKKIRADFDFNQIFRYIERLTKEGSIERQRGLQIFELLGIPIDCFDSTALAWEEQFLRSKRADTFETDTTMFGHLFSLNGSIPANNKLKKLTGSFSHETTPFMVHLMNAYVSHCESSGAHHEQLEAIRQVRNMTVKAMRYFFAATPFLGYSPKADNFTDSILSDIQSGGVEIVTGWSGHAINLIIKQDDLYRNNAGGCSTDATTEAYKITRPDQLTDTVFRRLYQQNNRKENKTYIQQNLHEILGLEFNQGHGEDFQTVGNCGLYSQLIALKTKYRLFLPPEIANRIYEDSIEFFEQFFLKEYLSCHAKNAALPHILMRLINQKLLVENKLELIGTLIKEHFTSASSQDILQTEFMIKRWLLIINGESTQKFDEQLQALSIILDPGSNRRRQILDRFLKNQITADDLDEIKSWSSEEQTFQGYHLLHIAVLNDNISLASSLLGLFPKAVNLKNWFDDEPLCLVKSVKMINLLVSAGASVDGVKPDNALDNAVRKNRLDLVLALLNQGAKASKHTAYYAATKDPKILEAIMEYHPEAVKKHTHSGRSAVHAAANGGHNENLRSLIYYGGAHPAARDVNGITPLYLALKKARKDTAELLMNYPGTLFCKPYRGDSLTKMVKEDEPLRQKIKAGSTQSNTDCAYFKQFQSQYKESAKEDIDYLIIAIRKNDLPAIRGALLTFDKINVFHSSNLFCTSPLMEAIHNLAGTEGQDYAKRFELVQLLLNTSGIDMNKTTSSTEPHLFWATSINDLNVLELFLKEKKLNPNQQDNMGYTALHDAVERGHLECVKRLLQDSRVDSSIENHLGQTAADLKGFGDYRKEDKIRACREEVARHQQEHKQKQEQEQALSTRCVPGG</sequence>
<evidence type="ECO:0000313" key="3">
    <source>
        <dbReference type="EMBL" id="KTD52192.1"/>
    </source>
</evidence>
<dbReference type="PROSITE" id="PS50088">
    <property type="entry name" value="ANK_REPEAT"/>
    <property type="match status" value="2"/>
</dbReference>
<dbReference type="PANTHER" id="PTHR24118">
    <property type="entry name" value="POTE ANKYRIN DOMAIN"/>
    <property type="match status" value="1"/>
</dbReference>
<keyword evidence="4" id="KW-1185">Reference proteome</keyword>
<dbReference type="RefSeq" id="WP_058507120.1">
    <property type="nucleotide sequence ID" value="NZ_CAAAIK010000006.1"/>
</dbReference>
<evidence type="ECO:0000256" key="1">
    <source>
        <dbReference type="PROSITE-ProRule" id="PRU00023"/>
    </source>
</evidence>
<name>A0A0W0Y612_9GAMM</name>
<dbReference type="SMART" id="SM00248">
    <property type="entry name" value="ANK"/>
    <property type="match status" value="13"/>
</dbReference>
<evidence type="ECO:0000313" key="4">
    <source>
        <dbReference type="Proteomes" id="UP000054618"/>
    </source>
</evidence>
<organism evidence="3 4">
    <name type="scientific">Legionella quinlivanii</name>
    <dbReference type="NCBI Taxonomy" id="45073"/>
    <lineage>
        <taxon>Bacteria</taxon>
        <taxon>Pseudomonadati</taxon>
        <taxon>Pseudomonadota</taxon>
        <taxon>Gammaproteobacteria</taxon>
        <taxon>Legionellales</taxon>
        <taxon>Legionellaceae</taxon>
        <taxon>Legionella</taxon>
    </lineage>
</organism>
<dbReference type="SUPFAM" id="SSF48403">
    <property type="entry name" value="Ankyrin repeat"/>
    <property type="match status" value="3"/>
</dbReference>
<keyword evidence="1" id="KW-0040">ANK repeat</keyword>
<dbReference type="PANTHER" id="PTHR24118:SF100">
    <property type="entry name" value="FYVE-TYPE DOMAIN-CONTAINING PROTEIN"/>
    <property type="match status" value="1"/>
</dbReference>
<proteinExistence type="predicted"/>
<dbReference type="Gene3D" id="1.25.40.20">
    <property type="entry name" value="Ankyrin repeat-containing domain"/>
    <property type="match status" value="5"/>
</dbReference>
<accession>A0A0W0Y612</accession>
<dbReference type="Proteomes" id="UP000054618">
    <property type="component" value="Unassembled WGS sequence"/>
</dbReference>
<comment type="caution">
    <text evidence="3">The sequence shown here is derived from an EMBL/GenBank/DDBJ whole genome shotgun (WGS) entry which is preliminary data.</text>
</comment>
<dbReference type="EMBL" id="LNYS01000006">
    <property type="protein sequence ID" value="KTD52192.1"/>
    <property type="molecule type" value="Genomic_DNA"/>
</dbReference>
<evidence type="ECO:0000256" key="2">
    <source>
        <dbReference type="SAM" id="MobiDB-lite"/>
    </source>
</evidence>
<protein>
    <submittedName>
        <fullName evidence="3">Ankyrin repeat protein</fullName>
    </submittedName>
</protein>
<dbReference type="PROSITE" id="PS50297">
    <property type="entry name" value="ANK_REP_REGION"/>
    <property type="match status" value="1"/>
</dbReference>
<dbReference type="InterPro" id="IPR036770">
    <property type="entry name" value="Ankyrin_rpt-contain_sf"/>
</dbReference>
<feature type="compositionally biased region" description="Basic and acidic residues" evidence="2">
    <location>
        <begin position="1339"/>
        <end position="1350"/>
    </location>
</feature>
<dbReference type="PATRIC" id="fig|45073.5.peg.1093"/>
<feature type="repeat" description="ANK" evidence="1">
    <location>
        <begin position="1277"/>
        <end position="1310"/>
    </location>
</feature>
<dbReference type="InterPro" id="IPR002110">
    <property type="entry name" value="Ankyrin_rpt"/>
</dbReference>
<dbReference type="Pfam" id="PF12796">
    <property type="entry name" value="Ank_2"/>
    <property type="match status" value="2"/>
</dbReference>
<feature type="repeat" description="ANK" evidence="1">
    <location>
        <begin position="1051"/>
        <end position="1084"/>
    </location>
</feature>
<dbReference type="STRING" id="45073.Lqui_1036"/>
<reference evidence="3 4" key="1">
    <citation type="submission" date="2015-11" db="EMBL/GenBank/DDBJ databases">
        <title>Genomic analysis of 38 Legionella species identifies large and diverse effector repertoires.</title>
        <authorList>
            <person name="Burstein D."/>
            <person name="Amaro F."/>
            <person name="Zusman T."/>
            <person name="Lifshitz Z."/>
            <person name="Cohen O."/>
            <person name="Gilbert J.A."/>
            <person name="Pupko T."/>
            <person name="Shuman H.A."/>
            <person name="Segal G."/>
        </authorList>
    </citation>
    <scope>NUCLEOTIDE SEQUENCE [LARGE SCALE GENOMIC DNA]</scope>
    <source>
        <strain evidence="3 4">CDC#1442-AUS-E</strain>
    </source>
</reference>
<gene>
    <name evidence="3" type="ORF">Lqui_1036</name>
</gene>